<dbReference type="VEuPathDB" id="FungiDB:MGYG_02669"/>
<feature type="region of interest" description="Disordered" evidence="1">
    <location>
        <begin position="51"/>
        <end position="94"/>
    </location>
</feature>
<evidence type="ECO:0000313" key="3">
    <source>
        <dbReference type="Proteomes" id="UP000002669"/>
    </source>
</evidence>
<evidence type="ECO:0000313" key="2">
    <source>
        <dbReference type="EMBL" id="EFQ99656.1"/>
    </source>
</evidence>
<dbReference type="AlphaFoldDB" id="E4UNQ3"/>
<gene>
    <name evidence="2" type="ORF">MGYG_02669</name>
</gene>
<organism evidence="3">
    <name type="scientific">Arthroderma gypseum (strain ATCC MYA-4604 / CBS 118893)</name>
    <name type="common">Microsporum gypseum</name>
    <dbReference type="NCBI Taxonomy" id="535722"/>
    <lineage>
        <taxon>Eukaryota</taxon>
        <taxon>Fungi</taxon>
        <taxon>Dikarya</taxon>
        <taxon>Ascomycota</taxon>
        <taxon>Pezizomycotina</taxon>
        <taxon>Eurotiomycetes</taxon>
        <taxon>Eurotiomycetidae</taxon>
        <taxon>Onygenales</taxon>
        <taxon>Arthrodermataceae</taxon>
        <taxon>Nannizzia</taxon>
    </lineage>
</organism>
<dbReference type="HOGENOM" id="CLU_2385716_0_0_1"/>
<reference evidence="3" key="1">
    <citation type="journal article" date="2012" name="MBio">
        <title>Comparative genome analysis of Trichophyton rubrum and related dermatophytes reveals candidate genes involved in infection.</title>
        <authorList>
            <person name="Martinez D.A."/>
            <person name="Oliver B.G."/>
            <person name="Graeser Y."/>
            <person name="Goldberg J.M."/>
            <person name="Li W."/>
            <person name="Martinez-Rossi N.M."/>
            <person name="Monod M."/>
            <person name="Shelest E."/>
            <person name="Barton R.C."/>
            <person name="Birch E."/>
            <person name="Brakhage A.A."/>
            <person name="Chen Z."/>
            <person name="Gurr S.J."/>
            <person name="Heiman D."/>
            <person name="Heitman J."/>
            <person name="Kosti I."/>
            <person name="Rossi A."/>
            <person name="Saif S."/>
            <person name="Samalova M."/>
            <person name="Saunders C.W."/>
            <person name="Shea T."/>
            <person name="Summerbell R.C."/>
            <person name="Xu J."/>
            <person name="Young S."/>
            <person name="Zeng Q."/>
            <person name="Birren B.W."/>
            <person name="Cuomo C.A."/>
            <person name="White T.C."/>
        </authorList>
    </citation>
    <scope>NUCLEOTIDE SEQUENCE [LARGE SCALE GENOMIC DNA]</scope>
    <source>
        <strain evidence="3">ATCC MYA-4604 / CBS 118893</strain>
    </source>
</reference>
<sequence>MEEGSMGELEMQPCQARHRLSLANILWMLKFEKVFRLWAADKLSPCIKMVESNPRQKGRSKAVSEQAPSLPFQQDDPLPPLENILPCPAPNWVA</sequence>
<dbReference type="EMBL" id="DS989823">
    <property type="protein sequence ID" value="EFQ99656.1"/>
    <property type="molecule type" value="Genomic_DNA"/>
</dbReference>
<protein>
    <submittedName>
        <fullName evidence="2">Uncharacterized protein</fullName>
    </submittedName>
</protein>
<name>E4UNQ3_ARTGP</name>
<dbReference type="RefSeq" id="XP_003175139.1">
    <property type="nucleotide sequence ID" value="XM_003175091.1"/>
</dbReference>
<keyword evidence="3" id="KW-1185">Reference proteome</keyword>
<dbReference type="InParanoid" id="E4UNQ3"/>
<proteinExistence type="predicted"/>
<dbReference type="GeneID" id="10030445"/>
<dbReference type="Proteomes" id="UP000002669">
    <property type="component" value="Unassembled WGS sequence"/>
</dbReference>
<evidence type="ECO:0000256" key="1">
    <source>
        <dbReference type="SAM" id="MobiDB-lite"/>
    </source>
</evidence>
<accession>E4UNQ3</accession>